<evidence type="ECO:0008006" key="4">
    <source>
        <dbReference type="Google" id="ProtNLM"/>
    </source>
</evidence>
<accession>Q480T1</accession>
<dbReference type="STRING" id="167879.CPS_2727"/>
<dbReference type="KEGG" id="cps:CPS_2727"/>
<name>Q480T1_COLP3</name>
<reference evidence="2" key="1">
    <citation type="journal article" date="2005" name="Proc. Natl. Acad. Sci. U.S.A.">
        <title>The psychrophilic lifestyle as revealed by the genome sequence of Colwellia psychrerythraea 34H through genomic and proteomic analyses.</title>
        <authorList>
            <person name="Methe B.A."/>
            <person name="Nelson K.E."/>
            <person name="Deming J.W."/>
            <person name="Momen B."/>
            <person name="Melamud E."/>
            <person name="Zhang X."/>
            <person name="Moult J."/>
            <person name="Madupu R."/>
            <person name="Nelson W.C."/>
            <person name="Dodson R.J."/>
            <person name="Brinkac L.M."/>
            <person name="Daugherty S.C."/>
            <person name="Durkin A.S."/>
            <person name="DeBoy R.T."/>
            <person name="Kolonay J.F."/>
            <person name="Sullivan S.A."/>
            <person name="Zhou L."/>
            <person name="Davidsen T.M."/>
            <person name="Wu M."/>
            <person name="Huston A.L."/>
            <person name="Lewis M."/>
            <person name="Weaver B."/>
            <person name="Weidman J.F."/>
            <person name="Khouri H."/>
            <person name="Utterback T.R."/>
            <person name="Feldblyum T.V."/>
            <person name="Fraser C.M."/>
        </authorList>
    </citation>
    <scope>NUCLEOTIDE SEQUENCE [LARGE SCALE GENOMIC DNA]</scope>
    <source>
        <strain evidence="2">34H</strain>
    </source>
</reference>
<organism evidence="2 3">
    <name type="scientific">Colwellia psychrerythraea (strain 34H / ATCC BAA-681)</name>
    <name type="common">Vibrio psychroerythus</name>
    <dbReference type="NCBI Taxonomy" id="167879"/>
    <lineage>
        <taxon>Bacteria</taxon>
        <taxon>Pseudomonadati</taxon>
        <taxon>Pseudomonadota</taxon>
        <taxon>Gammaproteobacteria</taxon>
        <taxon>Alteromonadales</taxon>
        <taxon>Colwelliaceae</taxon>
        <taxon>Colwellia</taxon>
    </lineage>
</organism>
<keyword evidence="1" id="KW-0732">Signal</keyword>
<sequence>MSKILMLLILGVLISFNVTAEESTEKNNDCSSFNTSETTIFKGSYSSGKIYGEALCQFYTGHEQSPTFEELTRLSNVWQAQLLLESAALIQLVPNLATYPSILNNSFINDYPVTTVTSKGSDQLSIKNENTVIRSVFSDRSACGNSFGNNMNCREIISNYTSVANLPAEPIKTIQSGNALKQLNLYSKQWQNYYTKARSQTFIDILLNSYLNRKDYQKGQPVSPPSEQWFALHPSIVLEYVDGATDGEQFKEALVVEWFGYNNWDSSLPLGVSLVTLYSDRASVDDVGHGLMFHVDNNYSIGVTKHDDEAGIFITVDLLKLFEDKQSNYKRQVSKIKEYLN</sequence>
<evidence type="ECO:0000256" key="1">
    <source>
        <dbReference type="SAM" id="SignalP"/>
    </source>
</evidence>
<dbReference type="AlphaFoldDB" id="Q480T1"/>
<gene>
    <name evidence="2" type="ordered locus">CPS_2727</name>
</gene>
<dbReference type="RefSeq" id="WP_011043532.1">
    <property type="nucleotide sequence ID" value="NC_003910.7"/>
</dbReference>
<protein>
    <recommendedName>
        <fullName evidence="4">Lipoprotein</fullName>
    </recommendedName>
</protein>
<dbReference type="HOGENOM" id="CLU_813065_0_0_6"/>
<feature type="signal peptide" evidence="1">
    <location>
        <begin position="1"/>
        <end position="20"/>
    </location>
</feature>
<dbReference type="Proteomes" id="UP000000547">
    <property type="component" value="Chromosome"/>
</dbReference>
<evidence type="ECO:0000313" key="2">
    <source>
        <dbReference type="EMBL" id="AAZ27665.1"/>
    </source>
</evidence>
<evidence type="ECO:0000313" key="3">
    <source>
        <dbReference type="Proteomes" id="UP000000547"/>
    </source>
</evidence>
<dbReference type="EMBL" id="CP000083">
    <property type="protein sequence ID" value="AAZ27665.1"/>
    <property type="molecule type" value="Genomic_DNA"/>
</dbReference>
<feature type="chain" id="PRO_5004234103" description="Lipoprotein" evidence="1">
    <location>
        <begin position="21"/>
        <end position="341"/>
    </location>
</feature>
<proteinExistence type="predicted"/>